<dbReference type="AlphaFoldDB" id="A0A6A4VJD2"/>
<dbReference type="InterPro" id="IPR039131">
    <property type="entry name" value="NDUFAF1"/>
</dbReference>
<keyword evidence="3" id="KW-0496">Mitochondrion</keyword>
<evidence type="ECO:0000313" key="6">
    <source>
        <dbReference type="EMBL" id="KAF0291440.1"/>
    </source>
</evidence>
<dbReference type="GO" id="GO:0032981">
    <property type="term" value="P:mitochondrial respiratory chain complex I assembly"/>
    <property type="evidence" value="ECO:0007669"/>
    <property type="project" value="TreeGrafter"/>
</dbReference>
<dbReference type="PANTHER" id="PTHR13194:SF18">
    <property type="entry name" value="COMPLEX I INTERMEDIATE-ASSOCIATED PROTEIN 30, MITOCHONDRIAL"/>
    <property type="match status" value="1"/>
</dbReference>
<sequence>MIDDSLSAEIKAHILASFKDTEVIKAFTEHILSEVLGPAIKKELAKRDEKIEVLQKQLDEKRCNPPLEEMSSAVLGTSLDLDFFIWCEVDMAFQLTSEAALRDWVVTSDRDNDEGNSWGELVLGRNGKAVLRGTLDTTVPRDGSKQRTGYCNMRCLRPQKSFKRDSFFDWSQYTHVVLRVRGDGRSYMLNLAAMGYFDIMWNDIFSYPLYTRGGPYWQVTRIPFSKFFLTSKGRIQDKQSPLTQDRITSVGITAGGVSGPFQLEIDYIGLEMDPRHGEDFAYEMYQTPAYIAGV</sequence>
<dbReference type="GO" id="GO:0051082">
    <property type="term" value="F:unfolded protein binding"/>
    <property type="evidence" value="ECO:0007669"/>
    <property type="project" value="TreeGrafter"/>
</dbReference>
<dbReference type="InterPro" id="IPR013857">
    <property type="entry name" value="NADH-UbQ_OxRdtase-assoc_prot30"/>
</dbReference>
<evidence type="ECO:0000256" key="1">
    <source>
        <dbReference type="ARBA" id="ARBA00004173"/>
    </source>
</evidence>
<evidence type="ECO:0000256" key="3">
    <source>
        <dbReference type="ARBA" id="ARBA00023128"/>
    </source>
</evidence>
<name>A0A6A4VJD2_AMPAM</name>
<comment type="caution">
    <text evidence="6">The sequence shown here is derived from an EMBL/GenBank/DDBJ whole genome shotgun (WGS) entry which is preliminary data.</text>
</comment>
<keyword evidence="7" id="KW-1185">Reference proteome</keyword>
<evidence type="ECO:0000256" key="2">
    <source>
        <dbReference type="ARBA" id="ARBA00007884"/>
    </source>
</evidence>
<dbReference type="SUPFAM" id="SSF49785">
    <property type="entry name" value="Galactose-binding domain-like"/>
    <property type="match status" value="1"/>
</dbReference>
<dbReference type="PANTHER" id="PTHR13194">
    <property type="entry name" value="COMPLEX I INTERMEDIATE-ASSOCIATED PROTEIN 30"/>
    <property type="match status" value="1"/>
</dbReference>
<protein>
    <submittedName>
        <fullName evidence="6">Complex I intermediate-associated protein 30, mitochondrial</fullName>
    </submittedName>
</protein>
<dbReference type="InterPro" id="IPR008979">
    <property type="entry name" value="Galactose-bd-like_sf"/>
</dbReference>
<reference evidence="6 7" key="1">
    <citation type="submission" date="2019-07" db="EMBL/GenBank/DDBJ databases">
        <title>Draft genome assembly of a fouling barnacle, Amphibalanus amphitrite (Darwin, 1854): The first reference genome for Thecostraca.</title>
        <authorList>
            <person name="Kim W."/>
        </authorList>
    </citation>
    <scope>NUCLEOTIDE SEQUENCE [LARGE SCALE GENOMIC DNA]</scope>
    <source>
        <strain evidence="6">SNU_AA5</strain>
        <tissue evidence="6">Soma without cirri and trophi</tissue>
    </source>
</reference>
<evidence type="ECO:0000313" key="7">
    <source>
        <dbReference type="Proteomes" id="UP000440578"/>
    </source>
</evidence>
<dbReference type="GO" id="GO:0005739">
    <property type="term" value="C:mitochondrion"/>
    <property type="evidence" value="ECO:0007669"/>
    <property type="project" value="UniProtKB-SubCell"/>
</dbReference>
<comment type="similarity">
    <text evidence="2">Belongs to the CIA30 family.</text>
</comment>
<evidence type="ECO:0000259" key="5">
    <source>
        <dbReference type="Pfam" id="PF08547"/>
    </source>
</evidence>
<accession>A0A6A4VJD2</accession>
<feature type="domain" description="NADH:ubiquinone oxidoreductase intermediate-associated protein 30" evidence="5">
    <location>
        <begin position="93"/>
        <end position="265"/>
    </location>
</feature>
<dbReference type="GO" id="GO:0006120">
    <property type="term" value="P:mitochondrial electron transport, NADH to ubiquinone"/>
    <property type="evidence" value="ECO:0007669"/>
    <property type="project" value="TreeGrafter"/>
</dbReference>
<dbReference type="OrthoDB" id="42561at2759"/>
<dbReference type="Proteomes" id="UP000440578">
    <property type="component" value="Unassembled WGS sequence"/>
</dbReference>
<dbReference type="Pfam" id="PF08547">
    <property type="entry name" value="CIA30"/>
    <property type="match status" value="1"/>
</dbReference>
<proteinExistence type="inferred from homology"/>
<comment type="subcellular location">
    <subcellularLocation>
        <location evidence="1">Mitochondrion</location>
    </subcellularLocation>
</comment>
<keyword evidence="4" id="KW-0143">Chaperone</keyword>
<organism evidence="6 7">
    <name type="scientific">Amphibalanus amphitrite</name>
    <name type="common">Striped barnacle</name>
    <name type="synonym">Balanus amphitrite</name>
    <dbReference type="NCBI Taxonomy" id="1232801"/>
    <lineage>
        <taxon>Eukaryota</taxon>
        <taxon>Metazoa</taxon>
        <taxon>Ecdysozoa</taxon>
        <taxon>Arthropoda</taxon>
        <taxon>Crustacea</taxon>
        <taxon>Multicrustacea</taxon>
        <taxon>Cirripedia</taxon>
        <taxon>Thoracica</taxon>
        <taxon>Thoracicalcarea</taxon>
        <taxon>Balanomorpha</taxon>
        <taxon>Balanoidea</taxon>
        <taxon>Balanidae</taxon>
        <taxon>Amphibalaninae</taxon>
        <taxon>Amphibalanus</taxon>
    </lineage>
</organism>
<evidence type="ECO:0000256" key="4">
    <source>
        <dbReference type="ARBA" id="ARBA00023186"/>
    </source>
</evidence>
<gene>
    <name evidence="6" type="primary">CIA30</name>
    <name evidence="6" type="ORF">FJT64_010448</name>
</gene>
<dbReference type="EMBL" id="VIIS01001881">
    <property type="protein sequence ID" value="KAF0291440.1"/>
    <property type="molecule type" value="Genomic_DNA"/>
</dbReference>